<reference evidence="2 3" key="1">
    <citation type="submission" date="2016-12" db="EMBL/GenBank/DDBJ databases">
        <authorList>
            <person name="Song W.-J."/>
            <person name="Kurnit D.M."/>
        </authorList>
    </citation>
    <scope>NUCLEOTIDE SEQUENCE [LARGE SCALE GENOMIC DNA]</scope>
    <source>
        <strain evidence="2 3">DSM 18488</strain>
    </source>
</reference>
<feature type="transmembrane region" description="Helical" evidence="1">
    <location>
        <begin position="36"/>
        <end position="55"/>
    </location>
</feature>
<protein>
    <submittedName>
        <fullName evidence="2">Uncharacterized protein</fullName>
    </submittedName>
</protein>
<keyword evidence="1" id="KW-0472">Membrane</keyword>
<dbReference type="RefSeq" id="WP_073611880.1">
    <property type="nucleotide sequence ID" value="NZ_FRFE01000002.1"/>
</dbReference>
<proteinExistence type="predicted"/>
<name>A0A1M7XXX1_9BACT</name>
<gene>
    <name evidence="2" type="ORF">SAMN02745220_00511</name>
</gene>
<keyword evidence="3" id="KW-1185">Reference proteome</keyword>
<feature type="transmembrane region" description="Helical" evidence="1">
    <location>
        <begin position="7"/>
        <end position="24"/>
    </location>
</feature>
<keyword evidence="1" id="KW-0812">Transmembrane</keyword>
<dbReference type="AlphaFoldDB" id="A0A1M7XXX1"/>
<organism evidence="2 3">
    <name type="scientific">Desulfopila aestuarii DSM 18488</name>
    <dbReference type="NCBI Taxonomy" id="1121416"/>
    <lineage>
        <taxon>Bacteria</taxon>
        <taxon>Pseudomonadati</taxon>
        <taxon>Thermodesulfobacteriota</taxon>
        <taxon>Desulfobulbia</taxon>
        <taxon>Desulfobulbales</taxon>
        <taxon>Desulfocapsaceae</taxon>
        <taxon>Desulfopila</taxon>
    </lineage>
</organism>
<evidence type="ECO:0000313" key="3">
    <source>
        <dbReference type="Proteomes" id="UP000184603"/>
    </source>
</evidence>
<evidence type="ECO:0000313" key="2">
    <source>
        <dbReference type="EMBL" id="SHO43781.1"/>
    </source>
</evidence>
<dbReference type="EMBL" id="FRFE01000002">
    <property type="protein sequence ID" value="SHO43781.1"/>
    <property type="molecule type" value="Genomic_DNA"/>
</dbReference>
<evidence type="ECO:0000256" key="1">
    <source>
        <dbReference type="SAM" id="Phobius"/>
    </source>
</evidence>
<dbReference type="OrthoDB" id="10002478at2"/>
<dbReference type="STRING" id="1121416.SAMN02745220_00511"/>
<dbReference type="Proteomes" id="UP000184603">
    <property type="component" value="Unassembled WGS sequence"/>
</dbReference>
<accession>A0A1M7XXX1</accession>
<sequence length="68" mass="7768">MLRHPEFSVVLFFLCLCIFGWPFISIPGASSLKSMFYYLFISWGIIIVLLFLIGIKQGKSDNHDGNLI</sequence>
<keyword evidence="1" id="KW-1133">Transmembrane helix</keyword>